<dbReference type="GO" id="GO:0051701">
    <property type="term" value="P:biological process involved in interaction with host"/>
    <property type="evidence" value="ECO:0007669"/>
    <property type="project" value="TreeGrafter"/>
</dbReference>
<comment type="caution">
    <text evidence="14">The sequence shown here is derived from an EMBL/GenBank/DDBJ whole genome shotgun (WGS) entry which is preliminary data.</text>
</comment>
<evidence type="ECO:0000256" key="4">
    <source>
        <dbReference type="ARBA" id="ARBA00013244"/>
    </source>
</evidence>
<evidence type="ECO:0000256" key="6">
    <source>
        <dbReference type="ARBA" id="ARBA00022679"/>
    </source>
</evidence>
<dbReference type="Gene3D" id="3.30.559.30">
    <property type="entry name" value="Nonribosomal peptide synthetase, condensation domain"/>
    <property type="match status" value="1"/>
</dbReference>
<feature type="domain" description="O-acyltransferase WSD1 C-terminal" evidence="13">
    <location>
        <begin position="332"/>
        <end position="481"/>
    </location>
</feature>
<protein>
    <recommendedName>
        <fullName evidence="4 11">Diacylglycerol O-acyltransferase</fullName>
        <ecNumber evidence="4 11">2.3.1.20</ecNumber>
    </recommendedName>
</protein>
<proteinExistence type="inferred from homology"/>
<dbReference type="AlphaFoldDB" id="A0A9X3MU29"/>
<evidence type="ECO:0000313" key="15">
    <source>
        <dbReference type="Proteomes" id="UP001149140"/>
    </source>
</evidence>
<dbReference type="InterPro" id="IPR014292">
    <property type="entry name" value="Acyl_transf_WS/DGAT"/>
</dbReference>
<evidence type="ECO:0000313" key="14">
    <source>
        <dbReference type="EMBL" id="MDA0159683.1"/>
    </source>
</evidence>
<comment type="similarity">
    <text evidence="3 11">Belongs to the long-chain O-acyltransferase family.</text>
</comment>
<dbReference type="GO" id="GO:0019432">
    <property type="term" value="P:triglyceride biosynthetic process"/>
    <property type="evidence" value="ECO:0007669"/>
    <property type="project" value="TreeGrafter"/>
</dbReference>
<dbReference type="GO" id="GO:0001666">
    <property type="term" value="P:response to hypoxia"/>
    <property type="evidence" value="ECO:0007669"/>
    <property type="project" value="TreeGrafter"/>
</dbReference>
<evidence type="ECO:0000256" key="3">
    <source>
        <dbReference type="ARBA" id="ARBA00009587"/>
    </source>
</evidence>
<keyword evidence="6 11" id="KW-0808">Transferase</keyword>
<dbReference type="Pfam" id="PF06974">
    <property type="entry name" value="WS_DGAT_C"/>
    <property type="match status" value="1"/>
</dbReference>
<dbReference type="RefSeq" id="WP_270038451.1">
    <property type="nucleotide sequence ID" value="NZ_JAPDOD010000003.1"/>
</dbReference>
<comment type="pathway">
    <text evidence="2">Lipid metabolism.</text>
</comment>
<evidence type="ECO:0000256" key="5">
    <source>
        <dbReference type="ARBA" id="ARBA00022516"/>
    </source>
</evidence>
<dbReference type="GO" id="GO:0004144">
    <property type="term" value="F:diacylglycerol O-acyltransferase activity"/>
    <property type="evidence" value="ECO:0007669"/>
    <property type="project" value="UniProtKB-EC"/>
</dbReference>
<keyword evidence="5 11" id="KW-0444">Lipid biosynthesis</keyword>
<dbReference type="SUPFAM" id="SSF52777">
    <property type="entry name" value="CoA-dependent acyltransferases"/>
    <property type="match status" value="2"/>
</dbReference>
<dbReference type="EMBL" id="JAPDOD010000003">
    <property type="protein sequence ID" value="MDA0159683.1"/>
    <property type="molecule type" value="Genomic_DNA"/>
</dbReference>
<keyword evidence="8 11" id="KW-0443">Lipid metabolism</keyword>
<dbReference type="GO" id="GO:0006071">
    <property type="term" value="P:glycerol metabolic process"/>
    <property type="evidence" value="ECO:0007669"/>
    <property type="project" value="UniProtKB-KW"/>
</dbReference>
<name>A0A9X3MU29_9ACTN</name>
<evidence type="ECO:0000256" key="10">
    <source>
        <dbReference type="ARBA" id="ARBA00048109"/>
    </source>
</evidence>
<dbReference type="InterPro" id="IPR023213">
    <property type="entry name" value="CAT-like_dom_sf"/>
</dbReference>
<dbReference type="PANTHER" id="PTHR31650">
    <property type="entry name" value="O-ACYLTRANSFERASE (WSD1-LIKE) FAMILY PROTEIN"/>
    <property type="match status" value="1"/>
</dbReference>
<dbReference type="GO" id="GO:0005886">
    <property type="term" value="C:plasma membrane"/>
    <property type="evidence" value="ECO:0007669"/>
    <property type="project" value="TreeGrafter"/>
</dbReference>
<dbReference type="Proteomes" id="UP001149140">
    <property type="component" value="Unassembled WGS sequence"/>
</dbReference>
<dbReference type="Pfam" id="PF03007">
    <property type="entry name" value="WS_DGAT_cat"/>
    <property type="match status" value="1"/>
</dbReference>
<evidence type="ECO:0000259" key="13">
    <source>
        <dbReference type="Pfam" id="PF06974"/>
    </source>
</evidence>
<dbReference type="EC" id="2.3.1.20" evidence="4 11"/>
<keyword evidence="15" id="KW-1185">Reference proteome</keyword>
<dbReference type="PANTHER" id="PTHR31650:SF1">
    <property type="entry name" value="WAX ESTER SYNTHASE_DIACYLGLYCEROL ACYLTRANSFERASE 4-RELATED"/>
    <property type="match status" value="1"/>
</dbReference>
<evidence type="ECO:0000256" key="8">
    <source>
        <dbReference type="ARBA" id="ARBA00023098"/>
    </source>
</evidence>
<comment type="catalytic activity">
    <reaction evidence="10 11">
        <text>an acyl-CoA + a 1,2-diacyl-sn-glycerol = a triacyl-sn-glycerol + CoA</text>
        <dbReference type="Rhea" id="RHEA:10868"/>
        <dbReference type="ChEBI" id="CHEBI:17815"/>
        <dbReference type="ChEBI" id="CHEBI:57287"/>
        <dbReference type="ChEBI" id="CHEBI:58342"/>
        <dbReference type="ChEBI" id="CHEBI:64615"/>
        <dbReference type="EC" id="2.3.1.20"/>
    </reaction>
</comment>
<comment type="pathway">
    <text evidence="1 11">Glycerolipid metabolism; triacylglycerol biosynthesis.</text>
</comment>
<dbReference type="InterPro" id="IPR004255">
    <property type="entry name" value="O-acyltransferase_WSD1_N"/>
</dbReference>
<dbReference type="InterPro" id="IPR045034">
    <property type="entry name" value="O-acyltransferase_WSD1-like"/>
</dbReference>
<sequence length="489" mass="53749">MRQLSTLDAQFLNVESARIYGHVAFLGIYDPTTAPGGKLGGAEVKQLLEDRLHLLPPLRWRLVQVPLGLDLPYWVDDPDFDLEFHIRETAIPAPGDDRQLAETVQRVFGRPLDRGRPLWELYVIHGLEGGRVALLTKIHHSVVDGISGNEIMAVLLDPEPTGRYVEPKPAKTRPAPPLPRDRDMLARGLRGIPRQPLRALRSLPTTIAGFTDLPGANALPGVPTLSHVYSAVRRTFGADESAGVLEVTKARPPKTPFNGPVSAHRRFAFGSLSLDSVRQVRREFGTTVNDVVVTLCAGAVRDWLIERDALPEDPLVALIPMSVRKRDERGAWGNRISMMIVPIPTNEPDPAERLRRTHEYLRSAKERHSALPASLLTDATAFIPPAVASLAARNTVDILSRTRPPLNLVISNVPGPRTSLYCAGAEMVSNFPVSVIVDGVGLNITVVSYKDRVDFGIVGDREQIDDAWAFLEGAAHALTELEEIGKTRR</sequence>
<accession>A0A9X3MU29</accession>
<dbReference type="NCBIfam" id="TIGR02946">
    <property type="entry name" value="acyl_WS_DGAT"/>
    <property type="match status" value="1"/>
</dbReference>
<reference evidence="14" key="1">
    <citation type="submission" date="2022-10" db="EMBL/GenBank/DDBJ databases">
        <title>The WGS of Solirubrobacter ginsenosidimutans DSM 21036.</title>
        <authorList>
            <person name="Jiang Z."/>
        </authorList>
    </citation>
    <scope>NUCLEOTIDE SEQUENCE</scope>
    <source>
        <strain evidence="14">DSM 21036</strain>
    </source>
</reference>
<gene>
    <name evidence="14" type="ORF">OM076_05370</name>
</gene>
<evidence type="ECO:0000256" key="2">
    <source>
        <dbReference type="ARBA" id="ARBA00005189"/>
    </source>
</evidence>
<evidence type="ECO:0000256" key="7">
    <source>
        <dbReference type="ARBA" id="ARBA00022798"/>
    </source>
</evidence>
<keyword evidence="7 11" id="KW-0319">Glycerol metabolism</keyword>
<evidence type="ECO:0000256" key="1">
    <source>
        <dbReference type="ARBA" id="ARBA00004771"/>
    </source>
</evidence>
<feature type="domain" description="O-acyltransferase WSD1-like N-terminal" evidence="12">
    <location>
        <begin position="4"/>
        <end position="292"/>
    </location>
</feature>
<evidence type="ECO:0000256" key="9">
    <source>
        <dbReference type="ARBA" id="ARBA00023315"/>
    </source>
</evidence>
<evidence type="ECO:0000259" key="12">
    <source>
        <dbReference type="Pfam" id="PF03007"/>
    </source>
</evidence>
<dbReference type="GO" id="GO:0071731">
    <property type="term" value="P:response to nitric oxide"/>
    <property type="evidence" value="ECO:0007669"/>
    <property type="project" value="TreeGrafter"/>
</dbReference>
<keyword evidence="9 11" id="KW-0012">Acyltransferase</keyword>
<evidence type="ECO:0000256" key="11">
    <source>
        <dbReference type="RuleBase" id="RU361241"/>
    </source>
</evidence>
<dbReference type="Gene3D" id="3.30.559.10">
    <property type="entry name" value="Chloramphenicol acetyltransferase-like domain"/>
    <property type="match status" value="1"/>
</dbReference>
<dbReference type="InterPro" id="IPR009721">
    <property type="entry name" value="O-acyltransferase_WSD1_C"/>
</dbReference>
<organism evidence="14 15">
    <name type="scientific">Solirubrobacter ginsenosidimutans</name>
    <dbReference type="NCBI Taxonomy" id="490573"/>
    <lineage>
        <taxon>Bacteria</taxon>
        <taxon>Bacillati</taxon>
        <taxon>Actinomycetota</taxon>
        <taxon>Thermoleophilia</taxon>
        <taxon>Solirubrobacterales</taxon>
        <taxon>Solirubrobacteraceae</taxon>
        <taxon>Solirubrobacter</taxon>
    </lineage>
</organism>